<dbReference type="PANTHER" id="PTHR33371:SF4">
    <property type="entry name" value="INTERMEMBRANE PHOSPHOLIPID TRANSPORT SYSTEM BINDING PROTEIN MLAD"/>
    <property type="match status" value="1"/>
</dbReference>
<evidence type="ECO:0000313" key="5">
    <source>
        <dbReference type="Proteomes" id="UP000190367"/>
    </source>
</evidence>
<feature type="domain" description="Mce/MlaD" evidence="3">
    <location>
        <begin position="41"/>
        <end position="115"/>
    </location>
</feature>
<reference evidence="5" key="1">
    <citation type="submission" date="2017-02" db="EMBL/GenBank/DDBJ databases">
        <authorList>
            <person name="Varghese N."/>
            <person name="Submissions S."/>
        </authorList>
    </citation>
    <scope>NUCLEOTIDE SEQUENCE [LARGE SCALE GENOMIC DNA]</scope>
    <source>
        <strain evidence="5">DSM 22224</strain>
    </source>
</reference>
<evidence type="ECO:0000256" key="2">
    <source>
        <dbReference type="SAM" id="Phobius"/>
    </source>
</evidence>
<dbReference type="EMBL" id="FUWZ01000006">
    <property type="protein sequence ID" value="SKA43665.1"/>
    <property type="molecule type" value="Genomic_DNA"/>
</dbReference>
<gene>
    <name evidence="4" type="ORF">SAMN04488128_106232</name>
</gene>
<protein>
    <submittedName>
        <fullName evidence="4">Phospholipid/cholesterol/gamma-HCH transport system substrate-binding protein</fullName>
    </submittedName>
</protein>
<dbReference type="STRING" id="634771.SAMN04488128_106232"/>
<dbReference type="AlphaFoldDB" id="A0A1T4TT61"/>
<keyword evidence="2" id="KW-0812">Transmembrane</keyword>
<dbReference type="InterPro" id="IPR052336">
    <property type="entry name" value="MlaD_Phospholipid_Transporter"/>
</dbReference>
<keyword evidence="2" id="KW-0472">Membrane</keyword>
<sequence>MIKESNKRTVIVGIFIFVGLIIFTVGILFLGGQRKAFVSSIRVKAMFHDINGLAAGNNVWYSGVKVGTVKKITFVQHNVIEVIMNIEKSSRQFIHKDVKAKVGSDGLVGNKIVVLFGGTETTPAVENGDVIVAEAALSPDNIMATLQVNNENLVEITGNLKTITKNIAEGQGTIGKLLKDDSAYTNIQATLNNLKATAANTQRLTDRLADYASKLQSKGSLTNNLITDTVVFSRLRSTVTEMEEAAQKANGMVADLKKASASVSENLTSDQSPAGVLLHDQESAAALKKIITNLESSSSKLDQNMEALKHNFLLRGYFRKQAKREKKEQAAKEKALNQVQGQ</sequence>
<keyword evidence="5" id="KW-1185">Reference proteome</keyword>
<organism evidence="4 5">
    <name type="scientific">Chitinophaga eiseniae</name>
    <dbReference type="NCBI Taxonomy" id="634771"/>
    <lineage>
        <taxon>Bacteria</taxon>
        <taxon>Pseudomonadati</taxon>
        <taxon>Bacteroidota</taxon>
        <taxon>Chitinophagia</taxon>
        <taxon>Chitinophagales</taxon>
        <taxon>Chitinophagaceae</taxon>
        <taxon>Chitinophaga</taxon>
    </lineage>
</organism>
<evidence type="ECO:0000313" key="4">
    <source>
        <dbReference type="EMBL" id="SKA43665.1"/>
    </source>
</evidence>
<dbReference type="Proteomes" id="UP000190367">
    <property type="component" value="Unassembled WGS sequence"/>
</dbReference>
<evidence type="ECO:0000256" key="1">
    <source>
        <dbReference type="SAM" id="MobiDB-lite"/>
    </source>
</evidence>
<accession>A0A1T4TT61</accession>
<dbReference type="OrthoDB" id="9771725at2"/>
<dbReference type="Pfam" id="PF02470">
    <property type="entry name" value="MlaD"/>
    <property type="match status" value="1"/>
</dbReference>
<evidence type="ECO:0000259" key="3">
    <source>
        <dbReference type="Pfam" id="PF02470"/>
    </source>
</evidence>
<name>A0A1T4TT61_9BACT</name>
<dbReference type="RefSeq" id="WP_078672590.1">
    <property type="nucleotide sequence ID" value="NZ_FUWZ01000006.1"/>
</dbReference>
<dbReference type="PANTHER" id="PTHR33371">
    <property type="entry name" value="INTERMEMBRANE PHOSPHOLIPID TRANSPORT SYSTEM BINDING PROTEIN MLAD-RELATED"/>
    <property type="match status" value="1"/>
</dbReference>
<dbReference type="InterPro" id="IPR003399">
    <property type="entry name" value="Mce/MlaD"/>
</dbReference>
<keyword evidence="2" id="KW-1133">Transmembrane helix</keyword>
<feature type="compositionally biased region" description="Basic and acidic residues" evidence="1">
    <location>
        <begin position="325"/>
        <end position="335"/>
    </location>
</feature>
<feature type="transmembrane region" description="Helical" evidence="2">
    <location>
        <begin position="12"/>
        <end position="32"/>
    </location>
</feature>
<proteinExistence type="predicted"/>
<feature type="region of interest" description="Disordered" evidence="1">
    <location>
        <begin position="323"/>
        <end position="342"/>
    </location>
</feature>